<accession>A0A0R3MY71</accession>
<proteinExistence type="predicted"/>
<protein>
    <submittedName>
        <fullName evidence="2">Pilus assembly protein PilZ</fullName>
    </submittedName>
</protein>
<comment type="caution">
    <text evidence="2">The sequence shown here is derived from an EMBL/GenBank/DDBJ whole genome shotgun (WGS) entry which is preliminary data.</text>
</comment>
<gene>
    <name evidence="2" type="ORF">CQ13_29665</name>
</gene>
<dbReference type="OrthoDB" id="7188320at2"/>
<dbReference type="InterPro" id="IPR009875">
    <property type="entry name" value="PilZ_domain"/>
</dbReference>
<dbReference type="RefSeq" id="WP_057845334.1">
    <property type="nucleotide sequence ID" value="NZ_LLYA01000166.1"/>
</dbReference>
<dbReference type="Gene3D" id="2.40.10.220">
    <property type="entry name" value="predicted glycosyltransferase like domains"/>
    <property type="match status" value="1"/>
</dbReference>
<name>A0A0R3MY71_9BRAD</name>
<dbReference type="SUPFAM" id="SSF141371">
    <property type="entry name" value="PilZ domain-like"/>
    <property type="match status" value="1"/>
</dbReference>
<evidence type="ECO:0000259" key="1">
    <source>
        <dbReference type="Pfam" id="PF07238"/>
    </source>
</evidence>
<reference evidence="2 3" key="1">
    <citation type="submission" date="2014-03" db="EMBL/GenBank/DDBJ databases">
        <title>Bradyrhizobium valentinum sp. nov., isolated from effective nodules of Lupinus mariae-josephae, a lupine endemic of basic-lime soils in Eastern Spain.</title>
        <authorList>
            <person name="Duran D."/>
            <person name="Rey L."/>
            <person name="Navarro A."/>
            <person name="Busquets A."/>
            <person name="Imperial J."/>
            <person name="Ruiz-Argueso T."/>
        </authorList>
    </citation>
    <scope>NUCLEOTIDE SEQUENCE [LARGE SCALE GENOMIC DNA]</scope>
    <source>
        <strain evidence="2 3">Ro19</strain>
    </source>
</reference>
<dbReference type="Pfam" id="PF07238">
    <property type="entry name" value="PilZ"/>
    <property type="match status" value="1"/>
</dbReference>
<dbReference type="EMBL" id="LLYA01000166">
    <property type="protein sequence ID" value="KRR22262.1"/>
    <property type="molecule type" value="Genomic_DNA"/>
</dbReference>
<sequence length="80" mass="9225">MVETRIAPRVRVMKPAKIDYGGDKYPCTVRDISSTGAALDFSELIRIPNEFTLILPDDKLRLPCRVVWRKEYRLGVVFDL</sequence>
<dbReference type="GO" id="GO:0035438">
    <property type="term" value="F:cyclic-di-GMP binding"/>
    <property type="evidence" value="ECO:0007669"/>
    <property type="project" value="InterPro"/>
</dbReference>
<dbReference type="AlphaFoldDB" id="A0A0R3MY71"/>
<evidence type="ECO:0000313" key="3">
    <source>
        <dbReference type="Proteomes" id="UP000052023"/>
    </source>
</evidence>
<dbReference type="Proteomes" id="UP000052023">
    <property type="component" value="Unassembled WGS sequence"/>
</dbReference>
<organism evidence="2 3">
    <name type="scientific">Bradyrhizobium retamae</name>
    <dbReference type="NCBI Taxonomy" id="1300035"/>
    <lineage>
        <taxon>Bacteria</taxon>
        <taxon>Pseudomonadati</taxon>
        <taxon>Pseudomonadota</taxon>
        <taxon>Alphaproteobacteria</taxon>
        <taxon>Hyphomicrobiales</taxon>
        <taxon>Nitrobacteraceae</taxon>
        <taxon>Bradyrhizobium</taxon>
    </lineage>
</organism>
<keyword evidence="3" id="KW-1185">Reference proteome</keyword>
<feature type="domain" description="PilZ" evidence="1">
    <location>
        <begin position="4"/>
        <end position="78"/>
    </location>
</feature>
<evidence type="ECO:0000313" key="2">
    <source>
        <dbReference type="EMBL" id="KRR22262.1"/>
    </source>
</evidence>